<proteinExistence type="predicted"/>
<dbReference type="AlphaFoldDB" id="A0A382BAS6"/>
<dbReference type="Pfam" id="PF00246">
    <property type="entry name" value="Peptidase_M14"/>
    <property type="match status" value="1"/>
</dbReference>
<name>A0A382BAS6_9ZZZZ</name>
<comment type="cofactor">
    <cofactor evidence="1">
        <name>Zn(2+)</name>
        <dbReference type="ChEBI" id="CHEBI:29105"/>
    </cofactor>
</comment>
<evidence type="ECO:0000313" key="3">
    <source>
        <dbReference type="EMBL" id="SVB10333.1"/>
    </source>
</evidence>
<dbReference type="PROSITE" id="PS52035">
    <property type="entry name" value="PEPTIDASE_M14"/>
    <property type="match status" value="1"/>
</dbReference>
<evidence type="ECO:0000259" key="2">
    <source>
        <dbReference type="PROSITE" id="PS52035"/>
    </source>
</evidence>
<dbReference type="GO" id="GO:0006508">
    <property type="term" value="P:proteolysis"/>
    <property type="evidence" value="ECO:0007669"/>
    <property type="project" value="InterPro"/>
</dbReference>
<dbReference type="InterPro" id="IPR000834">
    <property type="entry name" value="Peptidase_M14"/>
</dbReference>
<dbReference type="PANTHER" id="PTHR12756:SF11">
    <property type="entry name" value="CYTOSOLIC CARBOXYPEPTIDASE 1"/>
    <property type="match status" value="1"/>
</dbReference>
<dbReference type="EMBL" id="UINC01028765">
    <property type="protein sequence ID" value="SVB10333.1"/>
    <property type="molecule type" value="Genomic_DNA"/>
</dbReference>
<feature type="domain" description="Peptidase M14" evidence="2">
    <location>
        <begin position="126"/>
        <end position="392"/>
    </location>
</feature>
<dbReference type="InterPro" id="IPR050821">
    <property type="entry name" value="Cytosolic_carboxypeptidase"/>
</dbReference>
<accession>A0A382BAS6</accession>
<dbReference type="Gene3D" id="2.60.40.3120">
    <property type="match status" value="1"/>
</dbReference>
<dbReference type="PANTHER" id="PTHR12756">
    <property type="entry name" value="CYTOSOLIC CARBOXYPEPTIDASE"/>
    <property type="match status" value="1"/>
</dbReference>
<protein>
    <recommendedName>
        <fullName evidence="2">Peptidase M14 domain-containing protein</fullName>
    </recommendedName>
</protein>
<dbReference type="GO" id="GO:0008270">
    <property type="term" value="F:zinc ion binding"/>
    <property type="evidence" value="ECO:0007669"/>
    <property type="project" value="InterPro"/>
</dbReference>
<evidence type="ECO:0000256" key="1">
    <source>
        <dbReference type="ARBA" id="ARBA00001947"/>
    </source>
</evidence>
<dbReference type="SUPFAM" id="SSF53187">
    <property type="entry name" value="Zn-dependent exopeptidases"/>
    <property type="match status" value="1"/>
</dbReference>
<sequence>MKPFILLAFAIGSIALQAKVQVEADFPGGSVVVEELDPEKRLLRFRPMNHKGKGWACWWYFKVSGLTPGEVWKLSLNGSGFAAPSRASVSSDDKIWKHTSPGKRSGKLFTYEVKVDAETTWFAWGPPFTLADARQLVEKTAKAKVGAEAFELCTSEEGHAVPALRWKPKGDGKQPALWIQARQHAWESGSSWVCQGLVEWLASGQEDAKALRENARIHVVPIMDVDNVERGAGGKNQIPHDHNRDWSDQPRYPEVAAAQNWIRRLDKERSFSLFLDLHNPGPGDRTPFFFGSPDSHLNPTRKANQHRFHTLCLETLGKHPLGLSKKVRVTGPGYHPLWRRISKNWVAENTGSTSVNLTLETGWNSSNSTQDGYQTYGAALGQAIANYLKHAR</sequence>
<reference evidence="3" key="1">
    <citation type="submission" date="2018-05" db="EMBL/GenBank/DDBJ databases">
        <authorList>
            <person name="Lanie J.A."/>
            <person name="Ng W.-L."/>
            <person name="Kazmierczak K.M."/>
            <person name="Andrzejewski T.M."/>
            <person name="Davidsen T.M."/>
            <person name="Wayne K.J."/>
            <person name="Tettelin H."/>
            <person name="Glass J.I."/>
            <person name="Rusch D."/>
            <person name="Podicherti R."/>
            <person name="Tsui H.-C.T."/>
            <person name="Winkler M.E."/>
        </authorList>
    </citation>
    <scope>NUCLEOTIDE SEQUENCE</scope>
</reference>
<organism evidence="3">
    <name type="scientific">marine metagenome</name>
    <dbReference type="NCBI Taxonomy" id="408172"/>
    <lineage>
        <taxon>unclassified sequences</taxon>
        <taxon>metagenomes</taxon>
        <taxon>ecological metagenomes</taxon>
    </lineage>
</organism>
<dbReference type="Gene3D" id="3.40.630.10">
    <property type="entry name" value="Zn peptidases"/>
    <property type="match status" value="1"/>
</dbReference>
<gene>
    <name evidence="3" type="ORF">METZ01_LOCUS163187</name>
</gene>
<dbReference type="GO" id="GO:0004181">
    <property type="term" value="F:metallocarboxypeptidase activity"/>
    <property type="evidence" value="ECO:0007669"/>
    <property type="project" value="InterPro"/>
</dbReference>